<proteinExistence type="predicted"/>
<dbReference type="EMBL" id="AEAH01002637">
    <property type="protein sequence ID" value="EGH34544.1"/>
    <property type="molecule type" value="Genomic_DNA"/>
</dbReference>
<sequence length="90" mass="9717">AVYAIGVSINTDSAVVCVADLGCNVLEQVTLRTPPLSRNSTLDSLEKTIERCFSATVSKRNASSAWASRLPAFFLKTARSMRLNRCATGH</sequence>
<comment type="caution">
    <text evidence="1">The sequence shown here is derived from an EMBL/GenBank/DDBJ whole genome shotgun (WGS) entry which is preliminary data.</text>
</comment>
<reference evidence="1 2" key="1">
    <citation type="journal article" date="2011" name="PLoS Pathog.">
        <title>Dynamic evolution of pathogenicity revealed by sequencing and comparative genomics of 19 Pseudomonas syringae isolates.</title>
        <authorList>
            <person name="Baltrus D.A."/>
            <person name="Nishimura M.T."/>
            <person name="Romanchuk A."/>
            <person name="Chang J.H."/>
            <person name="Mukhtar M.S."/>
            <person name="Cherkis K."/>
            <person name="Roach J."/>
            <person name="Grant S.R."/>
            <person name="Jones C.D."/>
            <person name="Dangl J.L."/>
        </authorList>
    </citation>
    <scope>NUCLEOTIDE SEQUENCE [LARGE SCALE GENOMIC DNA]</scope>
    <source>
        <strain evidence="2">M301072PT</strain>
    </source>
</reference>
<dbReference type="Gene3D" id="3.30.420.40">
    <property type="match status" value="1"/>
</dbReference>
<dbReference type="HOGENOM" id="CLU_2446020_0_0_6"/>
<accession>F3FWF2</accession>
<dbReference type="PATRIC" id="fig|629262.5.peg.5692"/>
<organism evidence="1 2">
    <name type="scientific">Pseudomonas syringae pv. japonica str. M301072</name>
    <dbReference type="NCBI Taxonomy" id="629262"/>
    <lineage>
        <taxon>Bacteria</taxon>
        <taxon>Pseudomonadati</taxon>
        <taxon>Pseudomonadota</taxon>
        <taxon>Gammaproteobacteria</taxon>
        <taxon>Pseudomonadales</taxon>
        <taxon>Pseudomonadaceae</taxon>
        <taxon>Pseudomonas</taxon>
        <taxon>Pseudomonas syringae</taxon>
    </lineage>
</organism>
<evidence type="ECO:0000313" key="2">
    <source>
        <dbReference type="Proteomes" id="UP000004471"/>
    </source>
</evidence>
<feature type="non-terminal residue" evidence="1">
    <location>
        <position position="1"/>
    </location>
</feature>
<gene>
    <name evidence="1" type="ORF">PSYJA_38576</name>
</gene>
<name>F3FWF2_PSESX</name>
<evidence type="ECO:0000313" key="1">
    <source>
        <dbReference type="EMBL" id="EGH34544.1"/>
    </source>
</evidence>
<dbReference type="AlphaFoldDB" id="F3FWF2"/>
<protein>
    <submittedName>
        <fullName evidence="1">ROK protein</fullName>
    </submittedName>
</protein>
<dbReference type="Proteomes" id="UP000004471">
    <property type="component" value="Unassembled WGS sequence"/>
</dbReference>